<proteinExistence type="predicted"/>
<name>A0A139I096_9PEZI</name>
<sequence length="117" mass="12702">MAEIPVATAVRSRGGPEFGAVDEGAATVVVAKVRDVDSVAVDKVLLGTLMDEVLVVEICWVVRDDLLRAESVLPVDVDFRDEDLVQDVLVVMGCLPDEVLLGAERVLMEENLVLRRS</sequence>
<evidence type="ECO:0000313" key="1">
    <source>
        <dbReference type="EMBL" id="KXT08160.1"/>
    </source>
</evidence>
<protein>
    <submittedName>
        <fullName evidence="1">Uncharacterized protein</fullName>
    </submittedName>
</protein>
<accession>A0A139I096</accession>
<gene>
    <name evidence="1" type="ORF">AC579_8457</name>
</gene>
<dbReference type="AlphaFoldDB" id="A0A139I096"/>
<organism evidence="1 2">
    <name type="scientific">Pseudocercospora musae</name>
    <dbReference type="NCBI Taxonomy" id="113226"/>
    <lineage>
        <taxon>Eukaryota</taxon>
        <taxon>Fungi</taxon>
        <taxon>Dikarya</taxon>
        <taxon>Ascomycota</taxon>
        <taxon>Pezizomycotina</taxon>
        <taxon>Dothideomycetes</taxon>
        <taxon>Dothideomycetidae</taxon>
        <taxon>Mycosphaerellales</taxon>
        <taxon>Mycosphaerellaceae</taxon>
        <taxon>Pseudocercospora</taxon>
    </lineage>
</organism>
<dbReference type="EMBL" id="LFZO01000483">
    <property type="protein sequence ID" value="KXT08160.1"/>
    <property type="molecule type" value="Genomic_DNA"/>
</dbReference>
<dbReference type="OrthoDB" id="10608897at2759"/>
<evidence type="ECO:0000313" key="2">
    <source>
        <dbReference type="Proteomes" id="UP000073492"/>
    </source>
</evidence>
<reference evidence="1 2" key="1">
    <citation type="submission" date="2015-07" db="EMBL/GenBank/DDBJ databases">
        <title>Comparative genomics of the Sigatoka disease complex on banana suggests a link between parallel evolutionary changes in Pseudocercospora fijiensis and Pseudocercospora eumusae and increased virulence on the banana host.</title>
        <authorList>
            <person name="Chang T.-C."/>
            <person name="Salvucci A."/>
            <person name="Crous P.W."/>
            <person name="Stergiopoulos I."/>
        </authorList>
    </citation>
    <scope>NUCLEOTIDE SEQUENCE [LARGE SCALE GENOMIC DNA]</scope>
    <source>
        <strain evidence="1 2">CBS 116634</strain>
    </source>
</reference>
<dbReference type="Proteomes" id="UP000073492">
    <property type="component" value="Unassembled WGS sequence"/>
</dbReference>
<comment type="caution">
    <text evidence="1">The sequence shown here is derived from an EMBL/GenBank/DDBJ whole genome shotgun (WGS) entry which is preliminary data.</text>
</comment>
<keyword evidence="2" id="KW-1185">Reference proteome</keyword>